<dbReference type="InterPro" id="IPR002850">
    <property type="entry name" value="PIN_toxin-like"/>
</dbReference>
<accession>A0A9E8N6K9</accession>
<gene>
    <name evidence="2" type="ORF">ON006_17335</name>
</gene>
<dbReference type="EMBL" id="CP112998">
    <property type="protein sequence ID" value="WAC09516.1"/>
    <property type="molecule type" value="Genomic_DNA"/>
</dbReference>
<dbReference type="Pfam" id="PF13470">
    <property type="entry name" value="PIN_3"/>
    <property type="match status" value="1"/>
</dbReference>
<keyword evidence="3" id="KW-1185">Reference proteome</keyword>
<dbReference type="KEGG" id="dpf:ON006_17335"/>
<evidence type="ECO:0000259" key="1">
    <source>
        <dbReference type="Pfam" id="PF13470"/>
    </source>
</evidence>
<dbReference type="PANTHER" id="PTHR34610">
    <property type="entry name" value="SSL7007 PROTEIN"/>
    <property type="match status" value="1"/>
</dbReference>
<protein>
    <submittedName>
        <fullName evidence="2">Toxin-antitoxin system toxin component, PIN family</fullName>
    </submittedName>
</protein>
<dbReference type="RefSeq" id="WP_244820634.1">
    <property type="nucleotide sequence ID" value="NZ_CP112998.1"/>
</dbReference>
<organism evidence="2 3">
    <name type="scientific">Dyadobacter pollutisoli</name>
    <dbReference type="NCBI Taxonomy" id="2910158"/>
    <lineage>
        <taxon>Bacteria</taxon>
        <taxon>Pseudomonadati</taxon>
        <taxon>Bacteroidota</taxon>
        <taxon>Cytophagia</taxon>
        <taxon>Cytophagales</taxon>
        <taxon>Spirosomataceae</taxon>
        <taxon>Dyadobacter</taxon>
    </lineage>
</organism>
<name>A0A9E8N6K9_9BACT</name>
<reference evidence="2" key="1">
    <citation type="submission" date="2022-11" db="EMBL/GenBank/DDBJ databases">
        <title>Dyadobacter pollutisoli sp. nov., isolated from plastic dumped soil.</title>
        <authorList>
            <person name="Kim J.M."/>
            <person name="Kim K.R."/>
            <person name="Lee J.K."/>
            <person name="Hao L."/>
            <person name="Jeon C.O."/>
        </authorList>
    </citation>
    <scope>NUCLEOTIDE SEQUENCE</scope>
    <source>
        <strain evidence="2">U1</strain>
    </source>
</reference>
<dbReference type="PANTHER" id="PTHR34610:SF3">
    <property type="entry name" value="SSL7007 PROTEIN"/>
    <property type="match status" value="1"/>
</dbReference>
<dbReference type="Proteomes" id="UP001164653">
    <property type="component" value="Chromosome"/>
</dbReference>
<dbReference type="SUPFAM" id="SSF88723">
    <property type="entry name" value="PIN domain-like"/>
    <property type="match status" value="1"/>
</dbReference>
<dbReference type="NCBIfam" id="TIGR00305">
    <property type="entry name" value="putative toxin-antitoxin system toxin component, PIN family"/>
    <property type="match status" value="1"/>
</dbReference>
<sequence length="136" mass="15683">MKIVLDTNVLLISLPLKSKYRPIFDALRAGDFELVVSNDILLEYHEKIAEKTSFEIAENVIKLILSLDNCTLQTTFFEWGLMHNDEDDNKYVDCALVASADHLISEDRHFNILKTVEFPKLSVMRADDFLELVKLH</sequence>
<evidence type="ECO:0000313" key="2">
    <source>
        <dbReference type="EMBL" id="WAC09516.1"/>
    </source>
</evidence>
<dbReference type="InterPro" id="IPR002716">
    <property type="entry name" value="PIN_dom"/>
</dbReference>
<dbReference type="AlphaFoldDB" id="A0A9E8N6K9"/>
<feature type="domain" description="PIN" evidence="1">
    <location>
        <begin position="2"/>
        <end position="109"/>
    </location>
</feature>
<proteinExistence type="predicted"/>
<dbReference type="InterPro" id="IPR029060">
    <property type="entry name" value="PIN-like_dom_sf"/>
</dbReference>
<evidence type="ECO:0000313" key="3">
    <source>
        <dbReference type="Proteomes" id="UP001164653"/>
    </source>
</evidence>